<name>A0A1E1M5E3_RHYSE</name>
<keyword evidence="2" id="KW-1185">Reference proteome</keyword>
<gene>
    <name evidence="1" type="ORF">RSE6_04469</name>
</gene>
<dbReference type="Proteomes" id="UP000177625">
    <property type="component" value="Unassembled WGS sequence"/>
</dbReference>
<proteinExistence type="predicted"/>
<dbReference type="EMBL" id="FJVC01000166">
    <property type="protein sequence ID" value="CZT44316.1"/>
    <property type="molecule type" value="Genomic_DNA"/>
</dbReference>
<accession>A0A1E1M5E3</accession>
<dbReference type="AlphaFoldDB" id="A0A1E1M5E3"/>
<organism evidence="1 2">
    <name type="scientific">Rhynchosporium secalis</name>
    <name type="common">Barley scald fungus</name>
    <dbReference type="NCBI Taxonomy" id="38038"/>
    <lineage>
        <taxon>Eukaryota</taxon>
        <taxon>Fungi</taxon>
        <taxon>Dikarya</taxon>
        <taxon>Ascomycota</taxon>
        <taxon>Pezizomycotina</taxon>
        <taxon>Leotiomycetes</taxon>
        <taxon>Helotiales</taxon>
        <taxon>Ploettnerulaceae</taxon>
        <taxon>Rhynchosporium</taxon>
    </lineage>
</organism>
<reference evidence="2" key="1">
    <citation type="submission" date="2016-03" db="EMBL/GenBank/DDBJ databases">
        <authorList>
            <person name="Guldener U."/>
        </authorList>
    </citation>
    <scope>NUCLEOTIDE SEQUENCE [LARGE SCALE GENOMIC DNA]</scope>
</reference>
<protein>
    <submittedName>
        <fullName evidence="1">Uncharacterized protein</fullName>
    </submittedName>
</protein>
<evidence type="ECO:0000313" key="2">
    <source>
        <dbReference type="Proteomes" id="UP000177625"/>
    </source>
</evidence>
<sequence>MGSQVLAEHYERVEESDMSVRVVQRFDRSNTSRSIRRERNHFFALDRGAEAKVEASHANGGKWWTSAHVPTSIFPTTNEVAQSWFTRIFSARKEGKRNDEVMIFEIQRVVARKPVRLITHTKPESLDSRDIVKTTVANAKCRKAVMTFERKLRAEPELPPYCVGEGSQKTFDNDSGTLRRISEVSAWVEMLKNVVVQENETEGLER</sequence>
<evidence type="ECO:0000313" key="1">
    <source>
        <dbReference type="EMBL" id="CZT44316.1"/>
    </source>
</evidence>